<evidence type="ECO:0000313" key="1">
    <source>
        <dbReference type="EMBL" id="OAS20420.1"/>
    </source>
</evidence>
<accession>A0A198AH59</accession>
<name>A0A198AH59_9BACL</name>
<comment type="caution">
    <text evidence="1">The sequence shown here is derived from an EMBL/GenBank/DDBJ whole genome shotgun (WGS) entry which is preliminary data.</text>
</comment>
<dbReference type="RefSeq" id="WP_068663049.1">
    <property type="nucleotide sequence ID" value="NZ_LYPB01000050.1"/>
</dbReference>
<dbReference type="Proteomes" id="UP000078454">
    <property type="component" value="Unassembled WGS sequence"/>
</dbReference>
<dbReference type="OrthoDB" id="2604994at2"/>
<sequence>MYPEPLTLVRESDECTKRIKECKIIRIECFQFDCELSDKLLPGHGTDCHCGMLTISTNLGTCGLGQFVIPCGNLRGDFVQWAVVFQKLKGLTLKDGLDYVHQKEEAWGEVRSQLMASALTNLFEKLESSSTIVEQELSFLRDRTYLFEHSGAYISF</sequence>
<protein>
    <submittedName>
        <fullName evidence="1">Uncharacterized protein</fullName>
    </submittedName>
</protein>
<gene>
    <name evidence="1" type="ORF">A8708_17715</name>
</gene>
<dbReference type="AlphaFoldDB" id="A0A198AH59"/>
<organism evidence="1 2">
    <name type="scientific">Paenibacillus oryzisoli</name>
    <dbReference type="NCBI Taxonomy" id="1850517"/>
    <lineage>
        <taxon>Bacteria</taxon>
        <taxon>Bacillati</taxon>
        <taxon>Bacillota</taxon>
        <taxon>Bacilli</taxon>
        <taxon>Bacillales</taxon>
        <taxon>Paenibacillaceae</taxon>
        <taxon>Paenibacillus</taxon>
    </lineage>
</organism>
<evidence type="ECO:0000313" key="2">
    <source>
        <dbReference type="Proteomes" id="UP000078454"/>
    </source>
</evidence>
<reference evidence="1 2" key="1">
    <citation type="submission" date="2016-05" db="EMBL/GenBank/DDBJ databases">
        <title>Paenibacillus sp. 1ZS3-15 nov., isolated from the rhizosphere soil.</title>
        <authorList>
            <person name="Zhang X.X."/>
            <person name="Zhang J."/>
        </authorList>
    </citation>
    <scope>NUCLEOTIDE SEQUENCE [LARGE SCALE GENOMIC DNA]</scope>
    <source>
        <strain evidence="1 2">1ZS3-15</strain>
    </source>
</reference>
<dbReference type="EMBL" id="LYPB01000050">
    <property type="protein sequence ID" value="OAS20420.1"/>
    <property type="molecule type" value="Genomic_DNA"/>
</dbReference>
<proteinExistence type="predicted"/>
<keyword evidence="2" id="KW-1185">Reference proteome</keyword>